<feature type="signal peptide" evidence="1">
    <location>
        <begin position="1"/>
        <end position="24"/>
    </location>
</feature>
<protein>
    <recommendedName>
        <fullName evidence="4">DUF1579 domain-containing protein</fullName>
    </recommendedName>
</protein>
<organism evidence="2 3">
    <name type="scientific">Maioricimonas rarisocia</name>
    <dbReference type="NCBI Taxonomy" id="2528026"/>
    <lineage>
        <taxon>Bacteria</taxon>
        <taxon>Pseudomonadati</taxon>
        <taxon>Planctomycetota</taxon>
        <taxon>Planctomycetia</taxon>
        <taxon>Planctomycetales</taxon>
        <taxon>Planctomycetaceae</taxon>
        <taxon>Maioricimonas</taxon>
    </lineage>
</organism>
<reference evidence="2 3" key="1">
    <citation type="submission" date="2019-02" db="EMBL/GenBank/DDBJ databases">
        <title>Deep-cultivation of Planctomycetes and their phenomic and genomic characterization uncovers novel biology.</title>
        <authorList>
            <person name="Wiegand S."/>
            <person name="Jogler M."/>
            <person name="Boedeker C."/>
            <person name="Pinto D."/>
            <person name="Vollmers J."/>
            <person name="Rivas-Marin E."/>
            <person name="Kohn T."/>
            <person name="Peeters S.H."/>
            <person name="Heuer A."/>
            <person name="Rast P."/>
            <person name="Oberbeckmann S."/>
            <person name="Bunk B."/>
            <person name="Jeske O."/>
            <person name="Meyerdierks A."/>
            <person name="Storesund J.E."/>
            <person name="Kallscheuer N."/>
            <person name="Luecker S."/>
            <person name="Lage O.M."/>
            <person name="Pohl T."/>
            <person name="Merkel B.J."/>
            <person name="Hornburger P."/>
            <person name="Mueller R.-W."/>
            <person name="Bruemmer F."/>
            <person name="Labrenz M."/>
            <person name="Spormann A.M."/>
            <person name="Op den Camp H."/>
            <person name="Overmann J."/>
            <person name="Amann R."/>
            <person name="Jetten M.S.M."/>
            <person name="Mascher T."/>
            <person name="Medema M.H."/>
            <person name="Devos D.P."/>
            <person name="Kaster A.-K."/>
            <person name="Ovreas L."/>
            <person name="Rohde M."/>
            <person name="Galperin M.Y."/>
            <person name="Jogler C."/>
        </authorList>
    </citation>
    <scope>NUCLEOTIDE SEQUENCE [LARGE SCALE GENOMIC DNA]</scope>
    <source>
        <strain evidence="2 3">Mal4</strain>
    </source>
</reference>
<feature type="chain" id="PRO_5021700341" description="DUF1579 domain-containing protein" evidence="1">
    <location>
        <begin position="25"/>
        <end position="192"/>
    </location>
</feature>
<dbReference type="EMBL" id="CP036275">
    <property type="protein sequence ID" value="QDU39480.1"/>
    <property type="molecule type" value="Genomic_DNA"/>
</dbReference>
<sequence precursor="true">MFRSVLIPGIASLALVLAAMPAAAQSTAPEKVETIMPDEFLASLEGQWKGTCRTWFRPGKLSDESPVTGSFKAIIGGKFVRHTYAGSIKGRARTGDETLAFNPVRNVFQTSWIDDFHMNYAIMFSEGQATPNGFKVTGQYDTGPGQPAWSWRTEYELMDPDHLTITAWNISPEGAEARAVETQYERIPTPAE</sequence>
<dbReference type="AlphaFoldDB" id="A0A517ZAK3"/>
<evidence type="ECO:0000256" key="1">
    <source>
        <dbReference type="SAM" id="SignalP"/>
    </source>
</evidence>
<evidence type="ECO:0000313" key="2">
    <source>
        <dbReference type="EMBL" id="QDU39480.1"/>
    </source>
</evidence>
<keyword evidence="3" id="KW-1185">Reference proteome</keyword>
<gene>
    <name evidence="2" type="ORF">Mal4_38250</name>
</gene>
<evidence type="ECO:0000313" key="3">
    <source>
        <dbReference type="Proteomes" id="UP000320496"/>
    </source>
</evidence>
<proteinExistence type="predicted"/>
<dbReference type="Proteomes" id="UP000320496">
    <property type="component" value="Chromosome"/>
</dbReference>
<accession>A0A517ZAK3</accession>
<keyword evidence="1" id="KW-0732">Signal</keyword>
<dbReference type="InterPro" id="IPR011473">
    <property type="entry name" value="DUF1579"/>
</dbReference>
<dbReference type="KEGG" id="mri:Mal4_38250"/>
<name>A0A517ZAK3_9PLAN</name>
<dbReference type="RefSeq" id="WP_197443589.1">
    <property type="nucleotide sequence ID" value="NZ_CP036275.1"/>
</dbReference>
<evidence type="ECO:0008006" key="4">
    <source>
        <dbReference type="Google" id="ProtNLM"/>
    </source>
</evidence>
<dbReference type="Pfam" id="PF07617">
    <property type="entry name" value="DUF1579"/>
    <property type="match status" value="1"/>
</dbReference>